<comment type="caution">
    <text evidence="5">The sequence shown here is derived from an EMBL/GenBank/DDBJ whole genome shotgun (WGS) entry which is preliminary data.</text>
</comment>
<dbReference type="Pfam" id="PF07702">
    <property type="entry name" value="UTRA"/>
    <property type="match status" value="1"/>
</dbReference>
<dbReference type="PANTHER" id="PTHR44846:SF1">
    <property type="entry name" value="MANNOSYL-D-GLYCERATE TRANSPORT_METABOLISM SYSTEM REPRESSOR MNGR-RELATED"/>
    <property type="match status" value="1"/>
</dbReference>
<dbReference type="Gene3D" id="1.10.10.10">
    <property type="entry name" value="Winged helix-like DNA-binding domain superfamily/Winged helix DNA-binding domain"/>
    <property type="match status" value="1"/>
</dbReference>
<dbReference type="EMBL" id="JAAFYZ010000014">
    <property type="protein sequence ID" value="MBS2546493.1"/>
    <property type="molecule type" value="Genomic_DNA"/>
</dbReference>
<dbReference type="RefSeq" id="WP_212008141.1">
    <property type="nucleotide sequence ID" value="NZ_JAAFYZ010000014.1"/>
</dbReference>
<sequence length="248" mass="27343">MSTVLGYRQLAERLREAVLDGVHPLGAKLPSEHEIAEAYSVSRSTVRRAFALLTEEGVIASHQGARRTVLARPREQNFGELRSFSRWARLIGEVPSGRTISLERAMADDQEAEKLGLAVGDPVFRLTRVRLLSGRPVMIERTAYVERVGTLLATVDLDRESICDALELFGIFLEHAEHAIDAINADPADAALLETAAGTALLRERRRATDPSGSPLEWSDDRYLGDAMTFIVRNSVASAPLARSIRDR</sequence>
<dbReference type="PROSITE" id="PS50949">
    <property type="entry name" value="HTH_GNTR"/>
    <property type="match status" value="1"/>
</dbReference>
<dbReference type="Pfam" id="PF00392">
    <property type="entry name" value="GntR"/>
    <property type="match status" value="1"/>
</dbReference>
<protein>
    <submittedName>
        <fullName evidence="5">GntR family transcriptional regulator</fullName>
    </submittedName>
</protein>
<evidence type="ECO:0000313" key="5">
    <source>
        <dbReference type="EMBL" id="MBS2546493.1"/>
    </source>
</evidence>
<dbReference type="InterPro" id="IPR011663">
    <property type="entry name" value="UTRA"/>
</dbReference>
<keyword evidence="6" id="KW-1185">Reference proteome</keyword>
<organism evidence="5 6">
    <name type="scientific">Catenulispora pinistramenti</name>
    <dbReference type="NCBI Taxonomy" id="2705254"/>
    <lineage>
        <taxon>Bacteria</taxon>
        <taxon>Bacillati</taxon>
        <taxon>Actinomycetota</taxon>
        <taxon>Actinomycetes</taxon>
        <taxon>Catenulisporales</taxon>
        <taxon>Catenulisporaceae</taxon>
        <taxon>Catenulispora</taxon>
    </lineage>
</organism>
<dbReference type="InterPro" id="IPR050679">
    <property type="entry name" value="Bact_HTH_transcr_reg"/>
</dbReference>
<feature type="domain" description="HTH gntR-type" evidence="4">
    <location>
        <begin position="4"/>
        <end position="73"/>
    </location>
</feature>
<accession>A0ABS5KJU7</accession>
<dbReference type="SUPFAM" id="SSF64288">
    <property type="entry name" value="Chorismate lyase-like"/>
    <property type="match status" value="1"/>
</dbReference>
<reference evidence="5 6" key="1">
    <citation type="submission" date="2020-02" db="EMBL/GenBank/DDBJ databases">
        <title>Acidophilic actinobacteria isolated from forest soil.</title>
        <authorList>
            <person name="Golinska P."/>
        </authorList>
    </citation>
    <scope>NUCLEOTIDE SEQUENCE [LARGE SCALE GENOMIC DNA]</scope>
    <source>
        <strain evidence="5 6">NL8</strain>
    </source>
</reference>
<evidence type="ECO:0000256" key="2">
    <source>
        <dbReference type="ARBA" id="ARBA00023125"/>
    </source>
</evidence>
<keyword evidence="3" id="KW-0804">Transcription</keyword>
<dbReference type="CDD" id="cd07377">
    <property type="entry name" value="WHTH_GntR"/>
    <property type="match status" value="1"/>
</dbReference>
<dbReference type="Gene3D" id="3.40.1410.10">
    <property type="entry name" value="Chorismate lyase-like"/>
    <property type="match status" value="1"/>
</dbReference>
<dbReference type="SMART" id="SM00345">
    <property type="entry name" value="HTH_GNTR"/>
    <property type="match status" value="1"/>
</dbReference>
<name>A0ABS5KJU7_9ACTN</name>
<evidence type="ECO:0000313" key="6">
    <source>
        <dbReference type="Proteomes" id="UP000730482"/>
    </source>
</evidence>
<evidence type="ECO:0000259" key="4">
    <source>
        <dbReference type="PROSITE" id="PS50949"/>
    </source>
</evidence>
<dbReference type="SUPFAM" id="SSF46785">
    <property type="entry name" value="Winged helix' DNA-binding domain"/>
    <property type="match status" value="1"/>
</dbReference>
<dbReference type="SMART" id="SM00866">
    <property type="entry name" value="UTRA"/>
    <property type="match status" value="1"/>
</dbReference>
<dbReference type="InterPro" id="IPR036390">
    <property type="entry name" value="WH_DNA-bd_sf"/>
</dbReference>
<gene>
    <name evidence="5" type="ORF">KGQ19_06405</name>
</gene>
<dbReference type="InterPro" id="IPR028978">
    <property type="entry name" value="Chorismate_lyase_/UTRA_dom_sf"/>
</dbReference>
<dbReference type="InterPro" id="IPR036388">
    <property type="entry name" value="WH-like_DNA-bd_sf"/>
</dbReference>
<dbReference type="InterPro" id="IPR000524">
    <property type="entry name" value="Tscrpt_reg_HTH_GntR"/>
</dbReference>
<proteinExistence type="predicted"/>
<evidence type="ECO:0000256" key="3">
    <source>
        <dbReference type="ARBA" id="ARBA00023163"/>
    </source>
</evidence>
<keyword evidence="1" id="KW-0805">Transcription regulation</keyword>
<dbReference type="Proteomes" id="UP000730482">
    <property type="component" value="Unassembled WGS sequence"/>
</dbReference>
<dbReference type="PRINTS" id="PR00035">
    <property type="entry name" value="HTHGNTR"/>
</dbReference>
<evidence type="ECO:0000256" key="1">
    <source>
        <dbReference type="ARBA" id="ARBA00023015"/>
    </source>
</evidence>
<keyword evidence="2" id="KW-0238">DNA-binding</keyword>
<dbReference type="PANTHER" id="PTHR44846">
    <property type="entry name" value="MANNOSYL-D-GLYCERATE TRANSPORT/METABOLISM SYSTEM REPRESSOR MNGR-RELATED"/>
    <property type="match status" value="1"/>
</dbReference>